<sequence length="1025" mass="112864">MLKYIRQSSLSTRLVLGSLLSLVVLSIPLTLTGYSVLKKQTIEQAGLAAKAQAEQISWSVDRHLKQHLKSLVYTAQVQEAIGDFAPVQLQRMIDLMRKNTPGYLWVGVAAPDGSVLASVDNLLVGKNVGKRPWFQKGLTKSAIMDLHEAAMLAALLPERAYDKYQFIDFTTPLHNPDGTTFAVIGIHLDWKYFINEVEQDIFSQRKVSMPTVILAGDGSVRLGNRAELADLHEKTQWSQFSGFKLAQAGTTNWSIERLADGKQYLLAFSPANQSVEVQGLGWVAATVTPLTLVEKPISDALLYAVVALLLGTAATLTLVGVLGRSVSKSATRYVDMVRKGDSPAVRASMADLPKELQPLSREIFNLTQDLQAQSMSLTKALTQAKESYWVVEALIRQAPLPIAMFDMNMCYVAASGQWELTFCQNSGSLTGRSHYDVVPNIPENWRAAHRAGMEGRSLMAMADAWTAPDGTQLLLDWVIEPWNRPDGERGGIIIMCRDVTEDARLRGELAESEERFKLAMEGSYDGLWDWKVGEESIYFSPSWKRLLGYEDHELENLFSTWERLTVPEDAQRAKQELQASLDDASSSAFESAFRMVHKSGQLVDILSRALIVRDAHGKALRVVGTHFDRTKELALEQRARDASVAAEVEREANAAKSRFLATISHEIRTPLNGVIGFAKLLQMDLPDGPQREHAGYLVQTAETLSTILNDILDFSKLESGMLALSNNPFSLDDVLKSSSELSRLNCAAKQIDFELVTAMEPGLVYLGDAGRLRQIIQNLLSNAIKFTEQGKVQLVVRIESTGPTSDAIAFEVRDTGRGVPADKLPLLFKPFVQVHSDGENRLGGTGLGLSIVKNLVQAMGGDIHMESTVGEGTVVKFHIPLSRVDKQAQAIVERIQPARSLNLLVADDTPLNLKLLTLFLEKDGHVVHSATDGMEALRLAEQSRFDFILLDIDMPKLSGLDVARRIRAGSGPNEHTPIAALTGYAFESDRIESEQAGMNYHFAKPIQFDALLNQLALHSGAGQTT</sequence>
<feature type="domain" description="Response regulatory" evidence="9">
    <location>
        <begin position="902"/>
        <end position="1019"/>
    </location>
</feature>
<evidence type="ECO:0000259" key="11">
    <source>
        <dbReference type="PROSITE" id="PS50113"/>
    </source>
</evidence>
<dbReference type="PROSITE" id="PS50110">
    <property type="entry name" value="RESPONSE_REGULATORY"/>
    <property type="match status" value="1"/>
</dbReference>
<keyword evidence="4" id="KW-0808">Transferase</keyword>
<keyword evidence="7" id="KW-0812">Transmembrane</keyword>
<dbReference type="InterPro" id="IPR035965">
    <property type="entry name" value="PAS-like_dom_sf"/>
</dbReference>
<feature type="transmembrane region" description="Helical" evidence="7">
    <location>
        <begin position="300"/>
        <end position="322"/>
    </location>
</feature>
<dbReference type="PROSITE" id="PS50113">
    <property type="entry name" value="PAC"/>
    <property type="match status" value="1"/>
</dbReference>
<evidence type="ECO:0000313" key="12">
    <source>
        <dbReference type="EMBL" id="MCQ8895558.1"/>
    </source>
</evidence>
<dbReference type="InterPro" id="IPR000014">
    <property type="entry name" value="PAS"/>
</dbReference>
<dbReference type="InterPro" id="IPR005467">
    <property type="entry name" value="His_kinase_dom"/>
</dbReference>
<keyword evidence="5" id="KW-0418">Kinase</keyword>
<keyword evidence="13" id="KW-1185">Reference proteome</keyword>
<dbReference type="SUPFAM" id="SSF47384">
    <property type="entry name" value="Homodimeric domain of signal transducing histidine kinase"/>
    <property type="match status" value="1"/>
</dbReference>
<dbReference type="NCBIfam" id="TIGR00229">
    <property type="entry name" value="sensory_box"/>
    <property type="match status" value="1"/>
</dbReference>
<feature type="domain" description="Histidine kinase" evidence="8">
    <location>
        <begin position="662"/>
        <end position="883"/>
    </location>
</feature>
<feature type="domain" description="PAC" evidence="11">
    <location>
        <begin position="589"/>
        <end position="641"/>
    </location>
</feature>
<dbReference type="CDD" id="cd00082">
    <property type="entry name" value="HisKA"/>
    <property type="match status" value="1"/>
</dbReference>
<dbReference type="Proteomes" id="UP001204142">
    <property type="component" value="Unassembled WGS sequence"/>
</dbReference>
<evidence type="ECO:0000256" key="1">
    <source>
        <dbReference type="ARBA" id="ARBA00000085"/>
    </source>
</evidence>
<dbReference type="InterPro" id="IPR001610">
    <property type="entry name" value="PAC"/>
</dbReference>
<dbReference type="Pfam" id="PF00072">
    <property type="entry name" value="Response_reg"/>
    <property type="match status" value="1"/>
</dbReference>
<comment type="catalytic activity">
    <reaction evidence="1">
        <text>ATP + protein L-histidine = ADP + protein N-phospho-L-histidine.</text>
        <dbReference type="EC" id="2.7.13.3"/>
    </reaction>
</comment>
<reference evidence="12 13" key="1">
    <citation type="submission" date="2022-07" db="EMBL/GenBank/DDBJ databases">
        <authorList>
            <person name="Xamxidin M."/>
            <person name="Wu M."/>
        </authorList>
    </citation>
    <scope>NUCLEOTIDE SEQUENCE [LARGE SCALE GENOMIC DNA]</scope>
    <source>
        <strain evidence="12 13">NBRC 111650</strain>
    </source>
</reference>
<dbReference type="PROSITE" id="PS50112">
    <property type="entry name" value="PAS"/>
    <property type="match status" value="1"/>
</dbReference>
<dbReference type="InterPro" id="IPR004358">
    <property type="entry name" value="Sig_transdc_His_kin-like_C"/>
</dbReference>
<dbReference type="InterPro" id="IPR001789">
    <property type="entry name" value="Sig_transdc_resp-reg_receiver"/>
</dbReference>
<feature type="domain" description="PAS" evidence="10">
    <location>
        <begin position="512"/>
        <end position="584"/>
    </location>
</feature>
<name>A0ABT1WDG1_9BURK</name>
<dbReference type="EMBL" id="JANIGO010000001">
    <property type="protein sequence ID" value="MCQ8895558.1"/>
    <property type="molecule type" value="Genomic_DNA"/>
</dbReference>
<dbReference type="PANTHER" id="PTHR43047:SF72">
    <property type="entry name" value="OSMOSENSING HISTIDINE PROTEIN KINASE SLN1"/>
    <property type="match status" value="1"/>
</dbReference>
<dbReference type="SMART" id="SM00091">
    <property type="entry name" value="PAS"/>
    <property type="match status" value="1"/>
</dbReference>
<evidence type="ECO:0000256" key="7">
    <source>
        <dbReference type="SAM" id="Phobius"/>
    </source>
</evidence>
<comment type="caution">
    <text evidence="12">The sequence shown here is derived from an EMBL/GenBank/DDBJ whole genome shotgun (WGS) entry which is preliminary data.</text>
</comment>
<dbReference type="InterPro" id="IPR000700">
    <property type="entry name" value="PAS-assoc_C"/>
</dbReference>
<dbReference type="SUPFAM" id="SSF55785">
    <property type="entry name" value="PYP-like sensor domain (PAS domain)"/>
    <property type="match status" value="2"/>
</dbReference>
<dbReference type="CDD" id="cd17546">
    <property type="entry name" value="REC_hyHK_CKI1_RcsC-like"/>
    <property type="match status" value="1"/>
</dbReference>
<dbReference type="GO" id="GO:0005524">
    <property type="term" value="F:ATP binding"/>
    <property type="evidence" value="ECO:0007669"/>
    <property type="project" value="UniProtKB-KW"/>
</dbReference>
<dbReference type="SUPFAM" id="SSF52172">
    <property type="entry name" value="CheY-like"/>
    <property type="match status" value="1"/>
</dbReference>
<dbReference type="RefSeq" id="WP_256763239.1">
    <property type="nucleotide sequence ID" value="NZ_JANIGO010000001.1"/>
</dbReference>
<evidence type="ECO:0000259" key="10">
    <source>
        <dbReference type="PROSITE" id="PS50112"/>
    </source>
</evidence>
<dbReference type="Pfam" id="PF08447">
    <property type="entry name" value="PAS_3"/>
    <property type="match status" value="1"/>
</dbReference>
<dbReference type="CDD" id="cd16922">
    <property type="entry name" value="HATPase_EvgS-ArcB-TorS-like"/>
    <property type="match status" value="1"/>
</dbReference>
<accession>A0ABT1WDG1</accession>
<dbReference type="InterPro" id="IPR036097">
    <property type="entry name" value="HisK_dim/P_sf"/>
</dbReference>
<dbReference type="SMART" id="SM00387">
    <property type="entry name" value="HATPase_c"/>
    <property type="match status" value="1"/>
</dbReference>
<dbReference type="PROSITE" id="PS50109">
    <property type="entry name" value="HIS_KIN"/>
    <property type="match status" value="1"/>
</dbReference>
<evidence type="ECO:0000313" key="13">
    <source>
        <dbReference type="Proteomes" id="UP001204142"/>
    </source>
</evidence>
<dbReference type="Gene3D" id="3.30.450.20">
    <property type="entry name" value="PAS domain"/>
    <property type="match status" value="3"/>
</dbReference>
<dbReference type="InterPro" id="IPR036890">
    <property type="entry name" value="HATPase_C_sf"/>
</dbReference>
<evidence type="ECO:0000256" key="3">
    <source>
        <dbReference type="ARBA" id="ARBA00022553"/>
    </source>
</evidence>
<evidence type="ECO:0000259" key="8">
    <source>
        <dbReference type="PROSITE" id="PS50109"/>
    </source>
</evidence>
<dbReference type="Pfam" id="PF08448">
    <property type="entry name" value="PAS_4"/>
    <property type="match status" value="1"/>
</dbReference>
<dbReference type="InterPro" id="IPR013655">
    <property type="entry name" value="PAS_fold_3"/>
</dbReference>
<dbReference type="PANTHER" id="PTHR43047">
    <property type="entry name" value="TWO-COMPONENT HISTIDINE PROTEIN KINASE"/>
    <property type="match status" value="1"/>
</dbReference>
<dbReference type="SMART" id="SM00448">
    <property type="entry name" value="REC"/>
    <property type="match status" value="1"/>
</dbReference>
<dbReference type="InterPro" id="IPR003594">
    <property type="entry name" value="HATPase_dom"/>
</dbReference>
<protein>
    <recommendedName>
        <fullName evidence="2">histidine kinase</fullName>
        <ecNumber evidence="2">2.7.13.3</ecNumber>
    </recommendedName>
</protein>
<dbReference type="InterPro" id="IPR003661">
    <property type="entry name" value="HisK_dim/P_dom"/>
</dbReference>
<dbReference type="Gene3D" id="3.40.50.2300">
    <property type="match status" value="1"/>
</dbReference>
<dbReference type="Gene3D" id="1.10.287.130">
    <property type="match status" value="1"/>
</dbReference>
<dbReference type="Pfam" id="PF00512">
    <property type="entry name" value="HisKA"/>
    <property type="match status" value="1"/>
</dbReference>
<feature type="modified residue" description="4-aspartylphosphate" evidence="6">
    <location>
        <position position="951"/>
    </location>
</feature>
<dbReference type="SMART" id="SM00086">
    <property type="entry name" value="PAC"/>
    <property type="match status" value="2"/>
</dbReference>
<keyword evidence="3 6" id="KW-0597">Phosphoprotein</keyword>
<dbReference type="CDD" id="cd00130">
    <property type="entry name" value="PAS"/>
    <property type="match status" value="1"/>
</dbReference>
<dbReference type="Pfam" id="PF02518">
    <property type="entry name" value="HATPase_c"/>
    <property type="match status" value="1"/>
</dbReference>
<dbReference type="InterPro" id="IPR013656">
    <property type="entry name" value="PAS_4"/>
</dbReference>
<evidence type="ECO:0000259" key="9">
    <source>
        <dbReference type="PROSITE" id="PS50110"/>
    </source>
</evidence>
<dbReference type="InterPro" id="IPR011006">
    <property type="entry name" value="CheY-like_superfamily"/>
</dbReference>
<dbReference type="SMART" id="SM00388">
    <property type="entry name" value="HisKA"/>
    <property type="match status" value="1"/>
</dbReference>
<keyword evidence="12" id="KW-0547">Nucleotide-binding</keyword>
<dbReference type="PRINTS" id="PR00344">
    <property type="entry name" value="BCTRLSENSOR"/>
</dbReference>
<dbReference type="Gene3D" id="3.30.565.10">
    <property type="entry name" value="Histidine kinase-like ATPase, C-terminal domain"/>
    <property type="match status" value="1"/>
</dbReference>
<dbReference type="SUPFAM" id="SSF55874">
    <property type="entry name" value="ATPase domain of HSP90 chaperone/DNA topoisomerase II/histidine kinase"/>
    <property type="match status" value="1"/>
</dbReference>
<dbReference type="EC" id="2.7.13.3" evidence="2"/>
<proteinExistence type="predicted"/>
<gene>
    <name evidence="12" type="ORF">NQT62_03765</name>
</gene>
<keyword evidence="7" id="KW-0472">Membrane</keyword>
<evidence type="ECO:0000256" key="5">
    <source>
        <dbReference type="ARBA" id="ARBA00022777"/>
    </source>
</evidence>
<keyword evidence="12" id="KW-0067">ATP-binding</keyword>
<evidence type="ECO:0000256" key="2">
    <source>
        <dbReference type="ARBA" id="ARBA00012438"/>
    </source>
</evidence>
<keyword evidence="7" id="KW-1133">Transmembrane helix</keyword>
<evidence type="ECO:0000256" key="6">
    <source>
        <dbReference type="PROSITE-ProRule" id="PRU00169"/>
    </source>
</evidence>
<organism evidence="12 13">
    <name type="scientific">Limnobacter humi</name>
    <dbReference type="NCBI Taxonomy" id="1778671"/>
    <lineage>
        <taxon>Bacteria</taxon>
        <taxon>Pseudomonadati</taxon>
        <taxon>Pseudomonadota</taxon>
        <taxon>Betaproteobacteria</taxon>
        <taxon>Burkholderiales</taxon>
        <taxon>Burkholderiaceae</taxon>
        <taxon>Limnobacter</taxon>
    </lineage>
</organism>
<evidence type="ECO:0000256" key="4">
    <source>
        <dbReference type="ARBA" id="ARBA00022679"/>
    </source>
</evidence>